<evidence type="ECO:0000313" key="2">
    <source>
        <dbReference type="Proteomes" id="UP000179243"/>
    </source>
</evidence>
<gene>
    <name evidence="1" type="ORF">A2519_05085</name>
</gene>
<dbReference type="EMBL" id="MFYX01000094">
    <property type="protein sequence ID" value="OGK03202.1"/>
    <property type="molecule type" value="Genomic_DNA"/>
</dbReference>
<comment type="caution">
    <text evidence="1">The sequence shown here is derived from an EMBL/GenBank/DDBJ whole genome shotgun (WGS) entry which is preliminary data.</text>
</comment>
<dbReference type="Proteomes" id="UP000179243">
    <property type="component" value="Unassembled WGS sequence"/>
</dbReference>
<evidence type="ECO:0000313" key="1">
    <source>
        <dbReference type="EMBL" id="OGK03202.1"/>
    </source>
</evidence>
<proteinExistence type="predicted"/>
<organism evidence="1 2">
    <name type="scientific">Candidatus Raymondbacteria bacterium RIFOXYD12_FULL_49_13</name>
    <dbReference type="NCBI Taxonomy" id="1817890"/>
    <lineage>
        <taxon>Bacteria</taxon>
        <taxon>Raymondiibacteriota</taxon>
    </lineage>
</organism>
<reference evidence="1 2" key="1">
    <citation type="journal article" date="2016" name="Nat. Commun.">
        <title>Thousands of microbial genomes shed light on interconnected biogeochemical processes in an aquifer system.</title>
        <authorList>
            <person name="Anantharaman K."/>
            <person name="Brown C.T."/>
            <person name="Hug L.A."/>
            <person name="Sharon I."/>
            <person name="Castelle C.J."/>
            <person name="Probst A.J."/>
            <person name="Thomas B.C."/>
            <person name="Singh A."/>
            <person name="Wilkins M.J."/>
            <person name="Karaoz U."/>
            <person name="Brodie E.L."/>
            <person name="Williams K.H."/>
            <person name="Hubbard S.S."/>
            <person name="Banfield J.F."/>
        </authorList>
    </citation>
    <scope>NUCLEOTIDE SEQUENCE [LARGE SCALE GENOMIC DNA]</scope>
</reference>
<sequence>MKSIASLLVLTLILNPFTVPDLFGARKNAPRKKSVSAPKKKDIVLSDNTIYWVAKDVVGSGVYTRIHQIDLLTGLFYRYQTDPRLLDQGLKIIITGPMFSQGYNKAKTLFGDEEKQKIFESAKKAPTIEYANFNVIRLFYLKRSHRLDLALKKAYTQEIPYTFGAKVTLQQTIRGTLRTNQAHSVAEIIFDSHKQVLFSPPDIAFFIPDIMVKIVSIRKIGNELIGYVIGYAKSSPKRMVAVSYNLSSCAKSSISTNNLTPAEFKKKAADVDYFGFAD</sequence>
<dbReference type="AlphaFoldDB" id="A0A1F7F9K0"/>
<protein>
    <submittedName>
        <fullName evidence="1">Uncharacterized protein</fullName>
    </submittedName>
</protein>
<name>A0A1F7F9K0_UNCRA</name>
<accession>A0A1F7F9K0</accession>